<evidence type="ECO:0000256" key="8">
    <source>
        <dbReference type="ARBA" id="ARBA00023136"/>
    </source>
</evidence>
<keyword evidence="4" id="KW-1003">Cell membrane</keyword>
<evidence type="ECO:0000256" key="3">
    <source>
        <dbReference type="ARBA" id="ARBA00022448"/>
    </source>
</evidence>
<proteinExistence type="inferred from homology"/>
<comment type="similarity">
    <text evidence="2">Belongs to the ABC transporter superfamily.</text>
</comment>
<dbReference type="Gene3D" id="3.40.50.300">
    <property type="entry name" value="P-loop containing nucleotide triphosphate hydrolases"/>
    <property type="match status" value="1"/>
</dbReference>
<organism evidence="10 11">
    <name type="scientific">Lactobacillus delbrueckii</name>
    <dbReference type="NCBI Taxonomy" id="1584"/>
    <lineage>
        <taxon>Bacteria</taxon>
        <taxon>Bacillati</taxon>
        <taxon>Bacillota</taxon>
        <taxon>Bacilli</taxon>
        <taxon>Lactobacillales</taxon>
        <taxon>Lactobacillaceae</taxon>
        <taxon>Lactobacillus</taxon>
    </lineage>
</organism>
<dbReference type="PANTHER" id="PTHR43553:SF27">
    <property type="entry name" value="ENERGY-COUPLING FACTOR TRANSPORTER ATP-BINDING PROTEIN ECFA2"/>
    <property type="match status" value="1"/>
</dbReference>
<dbReference type="InterPro" id="IPR003439">
    <property type="entry name" value="ABC_transporter-like_ATP-bd"/>
</dbReference>
<dbReference type="Proteomes" id="UP000292818">
    <property type="component" value="Unassembled WGS sequence"/>
</dbReference>
<dbReference type="CDD" id="cd03225">
    <property type="entry name" value="ABC_cobalt_CbiO_domain1"/>
    <property type="match status" value="1"/>
</dbReference>
<keyword evidence="7" id="KW-1278">Translocase</keyword>
<evidence type="ECO:0000256" key="5">
    <source>
        <dbReference type="ARBA" id="ARBA00022741"/>
    </source>
</evidence>
<protein>
    <submittedName>
        <fullName evidence="10">ABC transporter ATP-binding protein</fullName>
    </submittedName>
</protein>
<dbReference type="InterPro" id="IPR050095">
    <property type="entry name" value="ECF_ABC_transporter_ATP-bd"/>
</dbReference>
<dbReference type="EMBL" id="SETJ01000030">
    <property type="protein sequence ID" value="RZM16696.1"/>
    <property type="molecule type" value="Genomic_DNA"/>
</dbReference>
<evidence type="ECO:0000313" key="10">
    <source>
        <dbReference type="EMBL" id="RZM16696.1"/>
    </source>
</evidence>
<sequence>MSNNFQLTISQLSLRYLGFENLALENISAQSRGKRIGIIGPSHAGKSSLLALLAGIAGKMIPAKFFGSVRINGEELEAWRSQHEIALLLQDPASQLSGLADTVYDELAFSLLNQGKSDEEIESAVKRATDQLDLTNLLDQSPNQLSGGQTQRVAIATALVTEPDLFLLDDPTSQMDPLGRQHFFSWLEKLSCPFLLISNELDDLAALCDQIWVIKDGCLLMADSPQTVFNQLDDPAFDKPAAWKMAKKLELKLDGCYPVNARELKEAAENAN</sequence>
<dbReference type="RefSeq" id="WP_130137412.1">
    <property type="nucleotide sequence ID" value="NZ_SETJ01000030.1"/>
</dbReference>
<evidence type="ECO:0000256" key="4">
    <source>
        <dbReference type="ARBA" id="ARBA00022475"/>
    </source>
</evidence>
<keyword evidence="8" id="KW-0472">Membrane</keyword>
<evidence type="ECO:0000313" key="11">
    <source>
        <dbReference type="Proteomes" id="UP000292818"/>
    </source>
</evidence>
<comment type="caution">
    <text evidence="10">The sequence shown here is derived from an EMBL/GenBank/DDBJ whole genome shotgun (WGS) entry which is preliminary data.</text>
</comment>
<evidence type="ECO:0000259" key="9">
    <source>
        <dbReference type="PROSITE" id="PS50893"/>
    </source>
</evidence>
<name>A0A4Q7DVL3_9LACO</name>
<gene>
    <name evidence="10" type="ORF">LDELB18P1_0822</name>
</gene>
<feature type="domain" description="ABC transporter" evidence="9">
    <location>
        <begin position="7"/>
        <end position="241"/>
    </location>
</feature>
<dbReference type="GO" id="GO:0043190">
    <property type="term" value="C:ATP-binding cassette (ABC) transporter complex"/>
    <property type="evidence" value="ECO:0007669"/>
    <property type="project" value="TreeGrafter"/>
</dbReference>
<accession>A0A4Q7DVL3</accession>
<evidence type="ECO:0000256" key="6">
    <source>
        <dbReference type="ARBA" id="ARBA00022840"/>
    </source>
</evidence>
<dbReference type="PROSITE" id="PS50893">
    <property type="entry name" value="ABC_TRANSPORTER_2"/>
    <property type="match status" value="1"/>
</dbReference>
<dbReference type="InterPro" id="IPR003593">
    <property type="entry name" value="AAA+_ATPase"/>
</dbReference>
<dbReference type="PANTHER" id="PTHR43553">
    <property type="entry name" value="HEAVY METAL TRANSPORTER"/>
    <property type="match status" value="1"/>
</dbReference>
<dbReference type="AlphaFoldDB" id="A0A4Q7DVL3"/>
<evidence type="ECO:0000256" key="7">
    <source>
        <dbReference type="ARBA" id="ARBA00022967"/>
    </source>
</evidence>
<dbReference type="GO" id="GO:0042626">
    <property type="term" value="F:ATPase-coupled transmembrane transporter activity"/>
    <property type="evidence" value="ECO:0007669"/>
    <property type="project" value="TreeGrafter"/>
</dbReference>
<dbReference type="SMART" id="SM00382">
    <property type="entry name" value="AAA"/>
    <property type="match status" value="1"/>
</dbReference>
<keyword evidence="6 10" id="KW-0067">ATP-binding</keyword>
<keyword evidence="3" id="KW-0813">Transport</keyword>
<comment type="subcellular location">
    <subcellularLocation>
        <location evidence="1">Cell membrane</location>
        <topology evidence="1">Peripheral membrane protein</topology>
    </subcellularLocation>
</comment>
<dbReference type="InterPro" id="IPR015856">
    <property type="entry name" value="ABC_transpr_CbiO/EcfA_su"/>
</dbReference>
<reference evidence="10 11" key="1">
    <citation type="submission" date="2019-01" db="EMBL/GenBank/DDBJ databases">
        <title>Colonization of the human gut by bovine bacteria present in Parmesan cheese.</title>
        <authorList>
            <person name="Lugli G.A."/>
            <person name="Milani C."/>
        </authorList>
    </citation>
    <scope>NUCLEOTIDE SEQUENCE [LARGE SCALE GENOMIC DNA]</scope>
    <source>
        <strain evidence="10 11">LDELB18P1</strain>
    </source>
</reference>
<dbReference type="GO" id="GO:0005524">
    <property type="term" value="F:ATP binding"/>
    <property type="evidence" value="ECO:0007669"/>
    <property type="project" value="UniProtKB-KW"/>
</dbReference>
<dbReference type="SUPFAM" id="SSF52540">
    <property type="entry name" value="P-loop containing nucleoside triphosphate hydrolases"/>
    <property type="match status" value="1"/>
</dbReference>
<keyword evidence="5" id="KW-0547">Nucleotide-binding</keyword>
<evidence type="ECO:0000256" key="1">
    <source>
        <dbReference type="ARBA" id="ARBA00004202"/>
    </source>
</evidence>
<evidence type="ECO:0000256" key="2">
    <source>
        <dbReference type="ARBA" id="ARBA00005417"/>
    </source>
</evidence>
<dbReference type="Pfam" id="PF00005">
    <property type="entry name" value="ABC_tran"/>
    <property type="match status" value="1"/>
</dbReference>
<dbReference type="InterPro" id="IPR027417">
    <property type="entry name" value="P-loop_NTPase"/>
</dbReference>
<dbReference type="GO" id="GO:0016887">
    <property type="term" value="F:ATP hydrolysis activity"/>
    <property type="evidence" value="ECO:0007669"/>
    <property type="project" value="InterPro"/>
</dbReference>